<evidence type="ECO:0000313" key="3">
    <source>
        <dbReference type="Proteomes" id="UP000638986"/>
    </source>
</evidence>
<dbReference type="InterPro" id="IPR002059">
    <property type="entry name" value="CSP_DNA-bd"/>
</dbReference>
<accession>A0ABS0MYF3</accession>
<dbReference type="SMART" id="SM00357">
    <property type="entry name" value="CSP"/>
    <property type="match status" value="1"/>
</dbReference>
<dbReference type="EMBL" id="JADTXM010000021">
    <property type="protein sequence ID" value="MBH3441485.1"/>
    <property type="molecule type" value="Genomic_DNA"/>
</dbReference>
<reference evidence="2 3" key="1">
    <citation type="submission" date="2020-11" db="EMBL/GenBank/DDBJ databases">
        <title>Enhanced detection system for hospital associated transmission using whole genome sequencing surveillance.</title>
        <authorList>
            <person name="Harrison L.H."/>
            <person name="Van Tyne D."/>
            <person name="Marsh J.W."/>
            <person name="Griffith M.P."/>
            <person name="Snyder D.J."/>
            <person name="Cooper V.S."/>
            <person name="Mustapha M."/>
        </authorList>
    </citation>
    <scope>NUCLEOTIDE SEQUENCE [LARGE SCALE GENOMIC DNA]</scope>
    <source>
        <strain evidence="2 3">PSB00013</strain>
    </source>
</reference>
<dbReference type="SUPFAM" id="SSF50249">
    <property type="entry name" value="Nucleic acid-binding proteins"/>
    <property type="match status" value="1"/>
</dbReference>
<gene>
    <name evidence="2" type="ORF">I5Q09_22650</name>
</gene>
<name>A0ABS0MYF3_PSELU</name>
<dbReference type="Proteomes" id="UP000638986">
    <property type="component" value="Unassembled WGS sequence"/>
</dbReference>
<organism evidence="2 3">
    <name type="scientific">Pseudomonas luteola</name>
    <dbReference type="NCBI Taxonomy" id="47886"/>
    <lineage>
        <taxon>Bacteria</taxon>
        <taxon>Pseudomonadati</taxon>
        <taxon>Pseudomonadota</taxon>
        <taxon>Gammaproteobacteria</taxon>
        <taxon>Pseudomonadales</taxon>
        <taxon>Pseudomonadaceae</taxon>
        <taxon>Pseudomonas</taxon>
    </lineage>
</organism>
<dbReference type="InterPro" id="IPR012340">
    <property type="entry name" value="NA-bd_OB-fold"/>
</dbReference>
<evidence type="ECO:0000259" key="1">
    <source>
        <dbReference type="PROSITE" id="PS51857"/>
    </source>
</evidence>
<dbReference type="Gene3D" id="2.40.50.140">
    <property type="entry name" value="Nucleic acid-binding proteins"/>
    <property type="match status" value="1"/>
</dbReference>
<proteinExistence type="predicted"/>
<sequence>MQGKIKWFSKEKGYGFICSDEGVDHYFSVRDVQGADLPVNADIVSFESHNGPKGSRATSVVILARLKSQIKQDDRVTCPHCKKKMVPRLITFQGSVTHTVCPFCAETYRDFRSDGPCFIATAIYGDYDAPEVVRLRQFRDRALLPSRAGRLLVRGYYRLSPPLARYLVRHPRLSARLKPLLDALTRRLG</sequence>
<evidence type="ECO:0000313" key="2">
    <source>
        <dbReference type="EMBL" id="MBH3441485.1"/>
    </source>
</evidence>
<dbReference type="InterPro" id="IPR011129">
    <property type="entry name" value="CSD"/>
</dbReference>
<protein>
    <submittedName>
        <fullName evidence="2">Cold shock domain-containing protein</fullName>
    </submittedName>
</protein>
<comment type="caution">
    <text evidence="2">The sequence shown here is derived from an EMBL/GenBank/DDBJ whole genome shotgun (WGS) entry which is preliminary data.</text>
</comment>
<feature type="domain" description="CSD" evidence="1">
    <location>
        <begin position="1"/>
        <end position="62"/>
    </location>
</feature>
<dbReference type="RefSeq" id="WP_019364387.1">
    <property type="nucleotide sequence ID" value="NZ_JAAMQY010000011.1"/>
</dbReference>
<dbReference type="NCBIfam" id="NF041770">
    <property type="entry name" value="CFI_box_CTERM"/>
    <property type="match status" value="1"/>
</dbReference>
<dbReference type="PROSITE" id="PS51857">
    <property type="entry name" value="CSD_2"/>
    <property type="match status" value="1"/>
</dbReference>
<dbReference type="CDD" id="cd04458">
    <property type="entry name" value="CSP_CDS"/>
    <property type="match status" value="1"/>
</dbReference>
<dbReference type="Pfam" id="PF00313">
    <property type="entry name" value="CSD"/>
    <property type="match status" value="1"/>
</dbReference>
<dbReference type="InterPro" id="IPR049886">
    <property type="entry name" value="CFI_box_CTERM_dom"/>
</dbReference>